<evidence type="ECO:0000313" key="2">
    <source>
        <dbReference type="Proteomes" id="UP000063919"/>
    </source>
</evidence>
<reference evidence="1 2" key="1">
    <citation type="journal article" date="2015" name="Genome Announc.">
        <title>Complete Genome Sequence of Spiroplasma cantharicola CC-1T (DSM 21588), a Bacterium Isolated from Soldier Beetle (Cantharis carolinus).</title>
        <authorList>
            <person name="Lo W.S."/>
            <person name="Liu P.Y."/>
            <person name="Kuo C.H."/>
        </authorList>
    </citation>
    <scope>NUCLEOTIDE SEQUENCE [LARGE SCALE GENOMIC DNA]</scope>
    <source>
        <strain evidence="1 2">CC-1</strain>
    </source>
</reference>
<gene>
    <name evidence="1" type="ORF">SCANT_v1c06800</name>
</gene>
<proteinExistence type="predicted"/>
<dbReference type="Proteomes" id="UP000063919">
    <property type="component" value="Chromosome"/>
</dbReference>
<accession>A0A0M4JJY3</accession>
<dbReference type="STRING" id="362837.SCANT_v1c06800"/>
<dbReference type="AlphaFoldDB" id="A0A0M4JJY3"/>
<keyword evidence="2" id="KW-1185">Reference proteome</keyword>
<name>A0A0M4JJY3_9MOLU</name>
<protein>
    <submittedName>
        <fullName evidence="1">Uncharacterized protein</fullName>
    </submittedName>
</protein>
<dbReference type="RefSeq" id="WP_053946339.1">
    <property type="nucleotide sequence ID" value="NZ_CP012622.1"/>
</dbReference>
<dbReference type="EMBL" id="CP012622">
    <property type="protein sequence ID" value="ALD66586.1"/>
    <property type="molecule type" value="Genomic_DNA"/>
</dbReference>
<sequence>MKKQLKEKLFLKILIHFLTKFLYQNQSFKWLYLKDFLINKQIIYICLTIIEIKMMNLLGISMNKEVNKN</sequence>
<dbReference type="KEGG" id="scj:SCANT_v1c06800"/>
<evidence type="ECO:0000313" key="1">
    <source>
        <dbReference type="EMBL" id="ALD66586.1"/>
    </source>
</evidence>
<organism evidence="1 2">
    <name type="scientific">Spiroplasma cantharicola</name>
    <dbReference type="NCBI Taxonomy" id="362837"/>
    <lineage>
        <taxon>Bacteria</taxon>
        <taxon>Bacillati</taxon>
        <taxon>Mycoplasmatota</taxon>
        <taxon>Mollicutes</taxon>
        <taxon>Entomoplasmatales</taxon>
        <taxon>Spiroplasmataceae</taxon>
        <taxon>Spiroplasma</taxon>
    </lineage>
</organism>